<gene>
    <name evidence="2" type="ORF">Taro_040104</name>
</gene>
<proteinExistence type="predicted"/>
<keyword evidence="3" id="KW-1185">Reference proteome</keyword>
<evidence type="ECO:0000256" key="1">
    <source>
        <dbReference type="SAM" id="MobiDB-lite"/>
    </source>
</evidence>
<organism evidence="2 3">
    <name type="scientific">Colocasia esculenta</name>
    <name type="common">Wild taro</name>
    <name type="synonym">Arum esculentum</name>
    <dbReference type="NCBI Taxonomy" id="4460"/>
    <lineage>
        <taxon>Eukaryota</taxon>
        <taxon>Viridiplantae</taxon>
        <taxon>Streptophyta</taxon>
        <taxon>Embryophyta</taxon>
        <taxon>Tracheophyta</taxon>
        <taxon>Spermatophyta</taxon>
        <taxon>Magnoliopsida</taxon>
        <taxon>Liliopsida</taxon>
        <taxon>Araceae</taxon>
        <taxon>Aroideae</taxon>
        <taxon>Colocasieae</taxon>
        <taxon>Colocasia</taxon>
    </lineage>
</organism>
<accession>A0A843WI75</accession>
<dbReference type="AlphaFoldDB" id="A0A843WI75"/>
<evidence type="ECO:0000313" key="2">
    <source>
        <dbReference type="EMBL" id="MQM07267.1"/>
    </source>
</evidence>
<feature type="compositionally biased region" description="Basic and acidic residues" evidence="1">
    <location>
        <begin position="70"/>
        <end position="82"/>
    </location>
</feature>
<feature type="compositionally biased region" description="Basic residues" evidence="1">
    <location>
        <begin position="99"/>
        <end position="112"/>
    </location>
</feature>
<dbReference type="Proteomes" id="UP000652761">
    <property type="component" value="Unassembled WGS sequence"/>
</dbReference>
<comment type="caution">
    <text evidence="2">The sequence shown here is derived from an EMBL/GenBank/DDBJ whole genome shotgun (WGS) entry which is preliminary data.</text>
</comment>
<feature type="compositionally biased region" description="Basic and acidic residues" evidence="1">
    <location>
        <begin position="113"/>
        <end position="130"/>
    </location>
</feature>
<name>A0A843WI75_COLES</name>
<feature type="region of interest" description="Disordered" evidence="1">
    <location>
        <begin position="43"/>
        <end position="137"/>
    </location>
</feature>
<protein>
    <submittedName>
        <fullName evidence="2">Uncharacterized protein</fullName>
    </submittedName>
</protein>
<sequence length="137" mass="15829">MQILEPLSNWVISPDKFCHGSVDTLTTGLDTGFQTLRKNDEEKVKCVDTASSGVDTRPSSQRTQLTRSHARQEPRAFWEKGRRAGKWHLHPEEQSSAAKGRRRRRRIRRRKRREEARDCRSVDPEGDRAESVFGQSV</sequence>
<reference evidence="2" key="1">
    <citation type="submission" date="2017-07" db="EMBL/GenBank/DDBJ databases">
        <title>Taro Niue Genome Assembly and Annotation.</title>
        <authorList>
            <person name="Atibalentja N."/>
            <person name="Keating K."/>
            <person name="Fields C.J."/>
        </authorList>
    </citation>
    <scope>NUCLEOTIDE SEQUENCE</scope>
    <source>
        <strain evidence="2">Niue_2</strain>
        <tissue evidence="2">Leaf</tissue>
    </source>
</reference>
<dbReference type="EMBL" id="NMUH01003836">
    <property type="protein sequence ID" value="MQM07267.1"/>
    <property type="molecule type" value="Genomic_DNA"/>
</dbReference>
<evidence type="ECO:0000313" key="3">
    <source>
        <dbReference type="Proteomes" id="UP000652761"/>
    </source>
</evidence>
<feature type="compositionally biased region" description="Polar residues" evidence="1">
    <location>
        <begin position="49"/>
        <end position="67"/>
    </location>
</feature>